<name>A0A8T2IQS6_9PIPI</name>
<dbReference type="Proteomes" id="UP000812440">
    <property type="component" value="Chromosome 9"/>
</dbReference>
<evidence type="ECO:0000313" key="3">
    <source>
        <dbReference type="Proteomes" id="UP000812440"/>
    </source>
</evidence>
<dbReference type="AlphaFoldDB" id="A0A8T2IQS6"/>
<accession>A0A8T2IQS6</accession>
<feature type="transmembrane region" description="Helical" evidence="1">
    <location>
        <begin position="41"/>
        <end position="67"/>
    </location>
</feature>
<reference evidence="2" key="1">
    <citation type="thesis" date="2020" institute="ProQuest LLC" country="789 East Eisenhower Parkway, Ann Arbor, MI, USA">
        <title>Comparative Genomics and Chromosome Evolution.</title>
        <authorList>
            <person name="Mudd A.B."/>
        </authorList>
    </citation>
    <scope>NUCLEOTIDE SEQUENCE</scope>
    <source>
        <strain evidence="2">Female2</strain>
        <tissue evidence="2">Blood</tissue>
    </source>
</reference>
<protein>
    <submittedName>
        <fullName evidence="2">Uncharacterized protein</fullName>
    </submittedName>
</protein>
<comment type="caution">
    <text evidence="2">The sequence shown here is derived from an EMBL/GenBank/DDBJ whole genome shotgun (WGS) entry which is preliminary data.</text>
</comment>
<keyword evidence="1" id="KW-0472">Membrane</keyword>
<gene>
    <name evidence="2" type="ORF">GDO86_017173</name>
</gene>
<proteinExistence type="predicted"/>
<keyword evidence="3" id="KW-1185">Reference proteome</keyword>
<evidence type="ECO:0000313" key="2">
    <source>
        <dbReference type="EMBL" id="KAG8432821.1"/>
    </source>
</evidence>
<evidence type="ECO:0000256" key="1">
    <source>
        <dbReference type="SAM" id="Phobius"/>
    </source>
</evidence>
<keyword evidence="1" id="KW-0812">Transmembrane</keyword>
<dbReference type="EMBL" id="JAACNH010000009">
    <property type="protein sequence ID" value="KAG8432821.1"/>
    <property type="molecule type" value="Genomic_DNA"/>
</dbReference>
<organism evidence="2 3">
    <name type="scientific">Hymenochirus boettgeri</name>
    <name type="common">Congo dwarf clawed frog</name>
    <dbReference type="NCBI Taxonomy" id="247094"/>
    <lineage>
        <taxon>Eukaryota</taxon>
        <taxon>Metazoa</taxon>
        <taxon>Chordata</taxon>
        <taxon>Craniata</taxon>
        <taxon>Vertebrata</taxon>
        <taxon>Euteleostomi</taxon>
        <taxon>Amphibia</taxon>
        <taxon>Batrachia</taxon>
        <taxon>Anura</taxon>
        <taxon>Pipoidea</taxon>
        <taxon>Pipidae</taxon>
        <taxon>Pipinae</taxon>
        <taxon>Hymenochirus</taxon>
    </lineage>
</organism>
<sequence length="86" mass="9879">MEGLGLEMKQMRALEKQAKEKHPLVTYASLVQNVMKMQRMFGVYATLTALKSASIQCVLLMVNLMIIHVKSKKPHARNRRKLKLNI</sequence>
<keyword evidence="1" id="KW-1133">Transmembrane helix</keyword>